<name>A0A6A4PSW1_LUPAL</name>
<reference evidence="3" key="1">
    <citation type="journal article" date="2020" name="Nat. Commun.">
        <title>Genome sequence of the cluster root forming white lupin.</title>
        <authorList>
            <person name="Hufnagel B."/>
            <person name="Marques A."/>
            <person name="Soriano A."/>
            <person name="Marques L."/>
            <person name="Divol F."/>
            <person name="Doumas P."/>
            <person name="Sallet E."/>
            <person name="Mancinotti D."/>
            <person name="Carrere S."/>
            <person name="Marande W."/>
            <person name="Arribat S."/>
            <person name="Keller J."/>
            <person name="Huneau C."/>
            <person name="Blein T."/>
            <person name="Aime D."/>
            <person name="Laguerre M."/>
            <person name="Taylor J."/>
            <person name="Schubert V."/>
            <person name="Nelson M."/>
            <person name="Geu-Flores F."/>
            <person name="Crespi M."/>
            <person name="Gallardo-Guerrero K."/>
            <person name="Delaux P.-M."/>
            <person name="Salse J."/>
            <person name="Berges H."/>
            <person name="Guyot R."/>
            <person name="Gouzy J."/>
            <person name="Peret B."/>
        </authorList>
    </citation>
    <scope>NUCLEOTIDE SEQUENCE [LARGE SCALE GENOMIC DNA]</scope>
    <source>
        <strain evidence="3">cv. Amiga</strain>
    </source>
</reference>
<accession>A0A6A4PSW1</accession>
<proteinExistence type="predicted"/>
<protein>
    <submittedName>
        <fullName evidence="2">Uncharacterized protein</fullName>
    </submittedName>
</protein>
<feature type="compositionally biased region" description="Gly residues" evidence="1">
    <location>
        <begin position="13"/>
        <end position="23"/>
    </location>
</feature>
<dbReference type="AlphaFoldDB" id="A0A6A4PSW1"/>
<feature type="compositionally biased region" description="Polar residues" evidence="1">
    <location>
        <begin position="159"/>
        <end position="178"/>
    </location>
</feature>
<evidence type="ECO:0000256" key="1">
    <source>
        <dbReference type="SAM" id="MobiDB-lite"/>
    </source>
</evidence>
<dbReference type="Proteomes" id="UP000447434">
    <property type="component" value="Chromosome 11"/>
</dbReference>
<feature type="region of interest" description="Disordered" evidence="1">
    <location>
        <begin position="1"/>
        <end position="23"/>
    </location>
</feature>
<evidence type="ECO:0000313" key="3">
    <source>
        <dbReference type="Proteomes" id="UP000447434"/>
    </source>
</evidence>
<gene>
    <name evidence="2" type="ORF">Lalb_Chr11g0072531</name>
</gene>
<dbReference type="OrthoDB" id="514777at2759"/>
<comment type="caution">
    <text evidence="2">The sequence shown here is derived from an EMBL/GenBank/DDBJ whole genome shotgun (WGS) entry which is preliminary data.</text>
</comment>
<organism evidence="2 3">
    <name type="scientific">Lupinus albus</name>
    <name type="common">White lupine</name>
    <name type="synonym">Lupinus termis</name>
    <dbReference type="NCBI Taxonomy" id="3870"/>
    <lineage>
        <taxon>Eukaryota</taxon>
        <taxon>Viridiplantae</taxon>
        <taxon>Streptophyta</taxon>
        <taxon>Embryophyta</taxon>
        <taxon>Tracheophyta</taxon>
        <taxon>Spermatophyta</taxon>
        <taxon>Magnoliopsida</taxon>
        <taxon>eudicotyledons</taxon>
        <taxon>Gunneridae</taxon>
        <taxon>Pentapetalae</taxon>
        <taxon>rosids</taxon>
        <taxon>fabids</taxon>
        <taxon>Fabales</taxon>
        <taxon>Fabaceae</taxon>
        <taxon>Papilionoideae</taxon>
        <taxon>50 kb inversion clade</taxon>
        <taxon>genistoids sensu lato</taxon>
        <taxon>core genistoids</taxon>
        <taxon>Genisteae</taxon>
        <taxon>Lupinus</taxon>
    </lineage>
</organism>
<feature type="region of interest" description="Disordered" evidence="1">
    <location>
        <begin position="134"/>
        <end position="196"/>
    </location>
</feature>
<evidence type="ECO:0000313" key="2">
    <source>
        <dbReference type="EMBL" id="KAE9604502.1"/>
    </source>
</evidence>
<dbReference type="EMBL" id="WOCE01000011">
    <property type="protein sequence ID" value="KAE9604502.1"/>
    <property type="molecule type" value="Genomic_DNA"/>
</dbReference>
<sequence length="196" mass="21473">MQQGDQTVLSLRLGGGGGGGRRGGGTNLLAHRFDSSSSAFASLTADISFLHPQVATAIASSIKAGDSWPEGHEHVRYTRDQLLHLREVLEVPNNILKIKQDIEAELFGEVQSWGHTESNPTQQIQNQYSELDNRDWRGRSGQLPTNPDEFGSRFDSRQQDASQVNRQGQLNSQFASSYQGGGPTPTLTKAEVPWSN</sequence>
<keyword evidence="3" id="KW-1185">Reference proteome</keyword>